<dbReference type="InterPro" id="IPR051851">
    <property type="entry name" value="EFR3_Homologs"/>
</dbReference>
<dbReference type="Proteomes" id="UP001648503">
    <property type="component" value="Unassembled WGS sequence"/>
</dbReference>
<name>A0ABQ8FB28_9FUNG</name>
<feature type="region of interest" description="Disordered" evidence="1">
    <location>
        <begin position="812"/>
        <end position="845"/>
    </location>
</feature>
<feature type="compositionally biased region" description="Polar residues" evidence="1">
    <location>
        <begin position="829"/>
        <end position="843"/>
    </location>
</feature>
<evidence type="ECO:0000256" key="1">
    <source>
        <dbReference type="SAM" id="MobiDB-lite"/>
    </source>
</evidence>
<sequence length="861" mass="96124">MAAAPACCGMYSKHVILINNVYPKEPGEEGPRGSALSLVIFYATTKPYKLPKIGTYLERRVKLDTKKCRYGYIRVTLQVLHSLLSECRQNSNLISKSILRIILDVLHSPDPDLVMQATGIFILFSAHHNHQNIIDNEFTEIYSLLIKKFCTEAAYECSDSNLQHKTRLSGLKALEAVCDSESFIMSPNLVPYSQQIIPAALANMRSRDKRPDSTGLRQSITDQLITDDELKLSANICIRGLFRQANVANVKSFLLSICGYLDEKDLWSVSHYALDVIQSVVSVVQTQYHYIILSIMLERLESETHPTPKTTVVRVLTFLITSGEGIAGLTIPELLETFVRHLCASVDKHPSLDENDVSVEHKLQQALINAIGSLSHHLVYPSQLNDIISYLVNRLLNLLKDIQPCVALIRSLESVMTVYGRQIVTTENRRQSMVPTGVSVELVTPTLVCMSHSNANVRLAFFGFLSKTLSLLSPNWRDRNKKEAISFHGSLWHTLHDTALQKINHPFDFVIVGRLAVQLLHVLPAEDLLVSVPIFFRLQTCLIEKRLESIPHTLALASLIVEYFIHIAGLIEDSDLVEYTNKAKKTMIENQQWLPRFELTHDAMELFSTKSFKEAELDDMKDPGAFETPLERSTVIGMLTRCKHLKDTDNAETLMAVDILPWEQVVVAGAHIVKDLDPTEYVDGHLPLPSCVALNRSISLAQSLPPVNVNLHSTGRSASEHPYSTVGIEDLKDALADGKSKTTASKILDTSNIDISTLSSDGVFKDNVSSLLKNITATFGKSAQASVTPHRIDRINPKSETVELDWLTARSKDMGKDAQSSPRMARLRSASQQRMRTSESNFSLRGVKLREPDMLSLESGL</sequence>
<accession>A0ABQ8FB28</accession>
<keyword evidence="3" id="KW-1185">Reference proteome</keyword>
<evidence type="ECO:0000313" key="3">
    <source>
        <dbReference type="Proteomes" id="UP001648503"/>
    </source>
</evidence>
<dbReference type="PANTHER" id="PTHR12444:SF8">
    <property type="entry name" value="PROTEIN EFR3 HOMOLOG CMP44E"/>
    <property type="match status" value="1"/>
</dbReference>
<evidence type="ECO:0000313" key="2">
    <source>
        <dbReference type="EMBL" id="KAH6594606.1"/>
    </source>
</evidence>
<evidence type="ECO:0008006" key="4">
    <source>
        <dbReference type="Google" id="ProtNLM"/>
    </source>
</evidence>
<reference evidence="2 3" key="1">
    <citation type="submission" date="2021-02" db="EMBL/GenBank/DDBJ databases">
        <title>Variation within the Batrachochytrium salamandrivorans European outbreak.</title>
        <authorList>
            <person name="Kelly M."/>
            <person name="Pasmans F."/>
            <person name="Shea T.P."/>
            <person name="Munoz J.F."/>
            <person name="Carranza S."/>
            <person name="Cuomo C.A."/>
            <person name="Martel A."/>
        </authorList>
    </citation>
    <scope>NUCLEOTIDE SEQUENCE [LARGE SCALE GENOMIC DNA]</scope>
    <source>
        <strain evidence="2 3">AMFP18/2</strain>
    </source>
</reference>
<organism evidence="2 3">
    <name type="scientific">Batrachochytrium salamandrivorans</name>
    <dbReference type="NCBI Taxonomy" id="1357716"/>
    <lineage>
        <taxon>Eukaryota</taxon>
        <taxon>Fungi</taxon>
        <taxon>Fungi incertae sedis</taxon>
        <taxon>Chytridiomycota</taxon>
        <taxon>Chytridiomycota incertae sedis</taxon>
        <taxon>Chytridiomycetes</taxon>
        <taxon>Rhizophydiales</taxon>
        <taxon>Rhizophydiales incertae sedis</taxon>
        <taxon>Batrachochytrium</taxon>
    </lineage>
</organism>
<dbReference type="SUPFAM" id="SSF48371">
    <property type="entry name" value="ARM repeat"/>
    <property type="match status" value="1"/>
</dbReference>
<dbReference type="EMBL" id="JAFCIX010000332">
    <property type="protein sequence ID" value="KAH6594606.1"/>
    <property type="molecule type" value="Genomic_DNA"/>
</dbReference>
<dbReference type="PANTHER" id="PTHR12444">
    <property type="entry name" value="PROTEIN EFR3 HOMOLOG CMP44E"/>
    <property type="match status" value="1"/>
</dbReference>
<gene>
    <name evidence="2" type="ORF">BASA50_006555</name>
</gene>
<dbReference type="InterPro" id="IPR049150">
    <property type="entry name" value="EFR3_HEAT-like_rpt"/>
</dbReference>
<comment type="caution">
    <text evidence="2">The sequence shown here is derived from an EMBL/GenBank/DDBJ whole genome shotgun (WGS) entry which is preliminary data.</text>
</comment>
<dbReference type="InterPro" id="IPR011989">
    <property type="entry name" value="ARM-like"/>
</dbReference>
<proteinExistence type="predicted"/>
<dbReference type="Pfam" id="PF21072">
    <property type="entry name" value="EFR3"/>
    <property type="match status" value="1"/>
</dbReference>
<dbReference type="Gene3D" id="1.25.10.10">
    <property type="entry name" value="Leucine-rich Repeat Variant"/>
    <property type="match status" value="1"/>
</dbReference>
<protein>
    <recommendedName>
        <fullName evidence="4">Protein EFR3</fullName>
    </recommendedName>
</protein>
<dbReference type="InterPro" id="IPR016024">
    <property type="entry name" value="ARM-type_fold"/>
</dbReference>